<evidence type="ECO:0000313" key="3">
    <source>
        <dbReference type="Proteomes" id="UP000269945"/>
    </source>
</evidence>
<feature type="region of interest" description="Disordered" evidence="1">
    <location>
        <begin position="1"/>
        <end position="44"/>
    </location>
</feature>
<reference evidence="2 3" key="1">
    <citation type="submission" date="2018-10" db="EMBL/GenBank/DDBJ databases">
        <authorList>
            <person name="Ekblom R."/>
            <person name="Jareborg N."/>
        </authorList>
    </citation>
    <scope>NUCLEOTIDE SEQUENCE [LARGE SCALE GENOMIC DNA]</scope>
    <source>
        <tissue evidence="2">Muscle</tissue>
    </source>
</reference>
<name>A0A9X9LR46_GULGU</name>
<evidence type="ECO:0000313" key="2">
    <source>
        <dbReference type="EMBL" id="VCW79550.1"/>
    </source>
</evidence>
<dbReference type="Proteomes" id="UP000269945">
    <property type="component" value="Unassembled WGS sequence"/>
</dbReference>
<accession>A0A9X9LR46</accession>
<dbReference type="EMBL" id="CYRY02012220">
    <property type="protein sequence ID" value="VCW79550.1"/>
    <property type="molecule type" value="Genomic_DNA"/>
</dbReference>
<keyword evidence="3" id="KW-1185">Reference proteome</keyword>
<feature type="non-terminal residue" evidence="2">
    <location>
        <position position="1"/>
    </location>
</feature>
<organism evidence="2 3">
    <name type="scientific">Gulo gulo</name>
    <name type="common">Wolverine</name>
    <name type="synonym">Gluton</name>
    <dbReference type="NCBI Taxonomy" id="48420"/>
    <lineage>
        <taxon>Eukaryota</taxon>
        <taxon>Metazoa</taxon>
        <taxon>Chordata</taxon>
        <taxon>Craniata</taxon>
        <taxon>Vertebrata</taxon>
        <taxon>Euteleostomi</taxon>
        <taxon>Mammalia</taxon>
        <taxon>Eutheria</taxon>
        <taxon>Laurasiatheria</taxon>
        <taxon>Carnivora</taxon>
        <taxon>Caniformia</taxon>
        <taxon>Musteloidea</taxon>
        <taxon>Mustelidae</taxon>
        <taxon>Guloninae</taxon>
        <taxon>Gulo</taxon>
    </lineage>
</organism>
<evidence type="ECO:0000256" key="1">
    <source>
        <dbReference type="SAM" id="MobiDB-lite"/>
    </source>
</evidence>
<protein>
    <submittedName>
        <fullName evidence="2">Uncharacterized protein</fullName>
    </submittedName>
</protein>
<comment type="caution">
    <text evidence="2">The sequence shown here is derived from an EMBL/GenBank/DDBJ whole genome shotgun (WGS) entry which is preliminary data.</text>
</comment>
<gene>
    <name evidence="2" type="ORF">BN2614_LOCUS3</name>
</gene>
<dbReference type="AlphaFoldDB" id="A0A9X9LR46"/>
<sequence length="109" mass="11826">CARGQDPSRLSEPRGPFPLGEKKETLEGGRAPRTGVLYPGPLEDRRLRGVPENFLRNEGTMEPTPGLNRRPTCEAAVIASAEKLQTTWRARGRLGAVKGIGSDMKDSGK</sequence>
<proteinExistence type="predicted"/>